<dbReference type="PANTHER" id="PTHR34235">
    <property type="entry name" value="SLR1203 PROTEIN-RELATED"/>
    <property type="match status" value="1"/>
</dbReference>
<gene>
    <name evidence="1" type="ORF">Atep_04410</name>
</gene>
<dbReference type="Pfam" id="PF01724">
    <property type="entry name" value="DUF29"/>
    <property type="match status" value="1"/>
</dbReference>
<sequence length="158" mass="18646">MSHLSRLYQTDYSEWARRNAELLRAGDFASLDIAHLLEELDDMGKSEQRELENRLTILLAHLLKWEYQYRHLSERWREFKGDSWRATIVEQRDRLAKRLRKTPGLKAVLAATIEEAYADAIDLASKESRLPRETFPTTCPYDEAQILDDDYYPDPRES</sequence>
<protein>
    <recommendedName>
        <fullName evidence="3">DUF29 domain-containing protein</fullName>
    </recommendedName>
</protein>
<reference evidence="1 2" key="1">
    <citation type="submission" date="2021-04" db="EMBL/GenBank/DDBJ databases">
        <title>Complete genome sequencing of Allochromatium tepidum strain NZ.</title>
        <authorList>
            <person name="Tsukatani Y."/>
            <person name="Mori H."/>
        </authorList>
    </citation>
    <scope>NUCLEOTIDE SEQUENCE [LARGE SCALE GENOMIC DNA]</scope>
    <source>
        <strain evidence="1 2">NZ</strain>
    </source>
</reference>
<proteinExistence type="predicted"/>
<dbReference type="RefSeq" id="WP_213380046.1">
    <property type="nucleotide sequence ID" value="NZ_AP024563.1"/>
</dbReference>
<name>A0ABM7QJ53_9GAMM</name>
<dbReference type="InterPro" id="IPR002636">
    <property type="entry name" value="DUF29"/>
</dbReference>
<organism evidence="1 2">
    <name type="scientific">Allochromatium tepidum</name>
    <dbReference type="NCBI Taxonomy" id="553982"/>
    <lineage>
        <taxon>Bacteria</taxon>
        <taxon>Pseudomonadati</taxon>
        <taxon>Pseudomonadota</taxon>
        <taxon>Gammaproteobacteria</taxon>
        <taxon>Chromatiales</taxon>
        <taxon>Chromatiaceae</taxon>
        <taxon>Allochromatium</taxon>
    </lineage>
</organism>
<accession>A0ABM7QJ53</accession>
<dbReference type="Gene3D" id="1.20.1220.20">
    <property type="entry name" value="Uncharcterised protein PF01724"/>
    <property type="match status" value="1"/>
</dbReference>
<evidence type="ECO:0000313" key="1">
    <source>
        <dbReference type="EMBL" id="BCU05764.1"/>
    </source>
</evidence>
<evidence type="ECO:0008006" key="3">
    <source>
        <dbReference type="Google" id="ProtNLM"/>
    </source>
</evidence>
<dbReference type="Proteomes" id="UP000680679">
    <property type="component" value="Chromosome"/>
</dbReference>
<evidence type="ECO:0000313" key="2">
    <source>
        <dbReference type="Proteomes" id="UP000680679"/>
    </source>
</evidence>
<dbReference type="EMBL" id="AP024563">
    <property type="protein sequence ID" value="BCU05764.1"/>
    <property type="molecule type" value="Genomic_DNA"/>
</dbReference>
<keyword evidence="2" id="KW-1185">Reference proteome</keyword>